<dbReference type="RefSeq" id="WP_198917726.1">
    <property type="nucleotide sequence ID" value="NZ_JAEKPD010000029.1"/>
</dbReference>
<protein>
    <recommendedName>
        <fullName evidence="4">DUF302 domain-containing protein</fullName>
    </recommendedName>
</protein>
<feature type="signal peptide" evidence="1">
    <location>
        <begin position="1"/>
        <end position="24"/>
    </location>
</feature>
<name>A0A934MIT4_9RHOB</name>
<organism evidence="2 3">
    <name type="scientific">Palleronia pontilimi</name>
    <dbReference type="NCBI Taxonomy" id="1964209"/>
    <lineage>
        <taxon>Bacteria</taxon>
        <taxon>Pseudomonadati</taxon>
        <taxon>Pseudomonadota</taxon>
        <taxon>Alphaproteobacteria</taxon>
        <taxon>Rhodobacterales</taxon>
        <taxon>Roseobacteraceae</taxon>
        <taxon>Palleronia</taxon>
    </lineage>
</organism>
<reference evidence="2" key="1">
    <citation type="submission" date="2020-12" db="EMBL/GenBank/DDBJ databases">
        <title>Bacterial taxonomy.</title>
        <authorList>
            <person name="Pan X."/>
        </authorList>
    </citation>
    <scope>NUCLEOTIDE SEQUENCE</scope>
    <source>
        <strain evidence="2">KCTC 52957</strain>
    </source>
</reference>
<dbReference type="EMBL" id="JAEKPD010000029">
    <property type="protein sequence ID" value="MBJ3764554.1"/>
    <property type="molecule type" value="Genomic_DNA"/>
</dbReference>
<evidence type="ECO:0000256" key="1">
    <source>
        <dbReference type="SAM" id="SignalP"/>
    </source>
</evidence>
<sequence>MSTRFTAAMAFTAIGIAMAAAATAQPSDNFIIHQIDQTPQEAAKLIRDHIATSDDWSLNAEFEIMGGKAVGMKVCFNAMRGHVVAAGLHNLAMMPCGNLAFYTEADELTYLSMLDVSYLTTLSPHPELEKGVALARPAYAALFSDVLGVE</sequence>
<gene>
    <name evidence="2" type="ORF">ILP92_17605</name>
</gene>
<comment type="caution">
    <text evidence="2">The sequence shown here is derived from an EMBL/GenBank/DDBJ whole genome shotgun (WGS) entry which is preliminary data.</text>
</comment>
<proteinExistence type="predicted"/>
<dbReference type="AlphaFoldDB" id="A0A934MIT4"/>
<feature type="chain" id="PRO_5037611120" description="DUF302 domain-containing protein" evidence="1">
    <location>
        <begin position="25"/>
        <end position="150"/>
    </location>
</feature>
<keyword evidence="3" id="KW-1185">Reference proteome</keyword>
<evidence type="ECO:0000313" key="3">
    <source>
        <dbReference type="Proteomes" id="UP000642488"/>
    </source>
</evidence>
<keyword evidence="1" id="KW-0732">Signal</keyword>
<evidence type="ECO:0000313" key="2">
    <source>
        <dbReference type="EMBL" id="MBJ3764554.1"/>
    </source>
</evidence>
<accession>A0A934MIT4</accession>
<evidence type="ECO:0008006" key="4">
    <source>
        <dbReference type="Google" id="ProtNLM"/>
    </source>
</evidence>
<dbReference type="Proteomes" id="UP000642488">
    <property type="component" value="Unassembled WGS sequence"/>
</dbReference>